<keyword evidence="10" id="KW-0720">Serine protease</keyword>
<dbReference type="eggNOG" id="COG2936">
    <property type="taxonomic scope" value="Bacteria"/>
</dbReference>
<comment type="caution">
    <text evidence="16">The sequence shown here is derived from an EMBL/GenBank/DDBJ whole genome shotgun (WGS) entry which is preliminary data.</text>
</comment>
<dbReference type="SUPFAM" id="SSF49785">
    <property type="entry name" value="Galactose-binding domain-like"/>
    <property type="match status" value="1"/>
</dbReference>
<dbReference type="Gene3D" id="2.60.120.260">
    <property type="entry name" value="Galactose-binding domain-like"/>
    <property type="match status" value="1"/>
</dbReference>
<dbReference type="InterPro" id="IPR013736">
    <property type="entry name" value="Xaa-Pro_dipept_C"/>
</dbReference>
<dbReference type="Proteomes" id="UP000004625">
    <property type="component" value="Unassembled WGS sequence"/>
</dbReference>
<dbReference type="EMBL" id="AGEY01000010">
    <property type="protein sequence ID" value="EHM01229.1"/>
    <property type="molecule type" value="Genomic_DNA"/>
</dbReference>
<dbReference type="SMART" id="SM00940">
    <property type="entry name" value="PepX_N"/>
    <property type="match status" value="1"/>
</dbReference>
<feature type="domain" description="Xaa-Pro dipeptidyl-peptidase C-terminal" evidence="14">
    <location>
        <begin position="573"/>
        <end position="829"/>
    </location>
</feature>
<dbReference type="InterPro" id="IPR008979">
    <property type="entry name" value="Galactose-bd-like_sf"/>
</dbReference>
<comment type="subunit">
    <text evidence="4">Homodimer.</text>
</comment>
<sequence length="840" mass="94429">MATSLLENPTQSPAIEGIISLTIKLRGGPTLKINQFAYVPTSHAAIVKELAAAQFLSARTRKMADPVMLYRELLLKFFMEKRQSRAVRVQKVANMMATTDLNAYDYTTQQAAVSRIAFYNVGLQLLGFQVGLDFELADPFTKMAALKLPTIDTDDPLTRDQLIDAWYRLLNTRTKFGQTLIDYLAGQGYYDQFKAESQFPRPFFFNGKAQAVFDTSRLIRDVVYVEAPLDTDHDGHRDLLKAEIIRPADTESGLKVPTVFTASPYDQGTNDKAADKLTHDVNHPLARKQPNKATYDDVKAPDDDPVLPEPRVIKGNTDVAEETFTKNWTYTLNDYFLARGFAVVYSAGVGTKDSDGVRTTGTKAETISATSVIEWLHGDRPAFTNRNDQIEIRAWWSNGNVAMTGRSYLGTLSTAAAMTGVTGLKTAVVEAGISNYYDYYRENGLVVAPGGFQGEDTDVLGELTFSREQSAADYLKIKDTWLAQLKKLTAGQDRETGNYNSFWDARSLLKNVNIKCDMLLVHGLNDWNVKLSHVWNLRNRLKQEPITQKLVLHQGQHEYLNNFRSVDFTDLVNLWLSNKLYGVDNTAVQTVPDVLVQDNAEAETWHTYPDWGAPSSKQYTLDDSYFTNLNENSGFSDQLPDDLFKSYVKNPNKWQHALFTKSHSKMTNHAIQLVSEPLSNDIIIDGRAKITLSASSSVNVGLISVALVDYGKAKRLTAVPQVLANQQIITGYNWRKDNLREFIPEKKASAYKKFTDAHINLQNRENAYRVDNVSPDQFYTFDLDFQPTFWRLLAGHQLGIVIYGTDMDYTIRGNQAITYHVDLANSSISLPILRTDSANK</sequence>
<evidence type="ECO:0000256" key="7">
    <source>
        <dbReference type="ARBA" id="ARBA00022438"/>
    </source>
</evidence>
<dbReference type="NCBIfam" id="NF003781">
    <property type="entry name" value="PRK05371.1-2"/>
    <property type="match status" value="1"/>
</dbReference>
<evidence type="ECO:0000256" key="8">
    <source>
        <dbReference type="ARBA" id="ARBA00022670"/>
    </source>
</evidence>
<protein>
    <recommendedName>
        <fullName evidence="6">Xaa-Pro dipeptidyl-peptidase</fullName>
        <ecNumber evidence="5">3.4.14.11</ecNumber>
    </recommendedName>
    <alternativeName>
        <fullName evidence="12">X-Pro dipeptidyl-peptidase</fullName>
    </alternativeName>
    <alternativeName>
        <fullName evidence="11">X-prolyl-dipeptidyl aminopeptidase</fullName>
    </alternativeName>
</protein>
<dbReference type="InterPro" id="IPR015251">
    <property type="entry name" value="PepX_N_dom"/>
</dbReference>
<evidence type="ECO:0000256" key="11">
    <source>
        <dbReference type="ARBA" id="ARBA00030045"/>
    </source>
</evidence>
<dbReference type="Gene3D" id="1.10.246.70">
    <property type="match status" value="1"/>
</dbReference>
<dbReference type="SUPFAM" id="SSF53474">
    <property type="entry name" value="alpha/beta-Hydrolases"/>
    <property type="match status" value="1"/>
</dbReference>
<dbReference type="EC" id="3.4.14.11" evidence="5"/>
<dbReference type="InterPro" id="IPR000383">
    <property type="entry name" value="Xaa-Pro-like_dom"/>
</dbReference>
<evidence type="ECO:0000259" key="14">
    <source>
        <dbReference type="SMART" id="SM00939"/>
    </source>
</evidence>
<accession>G9ZK82</accession>
<gene>
    <name evidence="16" type="ORF">HMPREF9103_00130</name>
</gene>
<dbReference type="GO" id="GO:0008239">
    <property type="term" value="F:dipeptidyl-peptidase activity"/>
    <property type="evidence" value="ECO:0007669"/>
    <property type="project" value="UniProtKB-EC"/>
</dbReference>
<dbReference type="InterPro" id="IPR036313">
    <property type="entry name" value="PepX_N_dom_sf"/>
</dbReference>
<dbReference type="SMART" id="SM00939">
    <property type="entry name" value="PepX_C"/>
    <property type="match status" value="1"/>
</dbReference>
<evidence type="ECO:0000256" key="13">
    <source>
        <dbReference type="SAM" id="MobiDB-lite"/>
    </source>
</evidence>
<dbReference type="PRINTS" id="PR00923">
    <property type="entry name" value="LACTOPTASE"/>
</dbReference>
<proteinExistence type="inferred from homology"/>
<comment type="similarity">
    <text evidence="3">Belongs to the peptidase S15 family.</text>
</comment>
<keyword evidence="9" id="KW-0378">Hydrolase</keyword>
<reference evidence="16 17" key="1">
    <citation type="submission" date="2011-09" db="EMBL/GenBank/DDBJ databases">
        <authorList>
            <person name="Weinstock G."/>
            <person name="Sodergren E."/>
            <person name="Clifton S."/>
            <person name="Fulton L."/>
            <person name="Fulton B."/>
            <person name="Courtney L."/>
            <person name="Fronick C."/>
            <person name="Harrison M."/>
            <person name="Strong C."/>
            <person name="Farmer C."/>
            <person name="Delahaunty K."/>
            <person name="Markovic C."/>
            <person name="Hall O."/>
            <person name="Minx P."/>
            <person name="Tomlinson C."/>
            <person name="Mitreva M."/>
            <person name="Hou S."/>
            <person name="Chen J."/>
            <person name="Wollam A."/>
            <person name="Pepin K.H."/>
            <person name="Johnson M."/>
            <person name="Bhonagiri V."/>
            <person name="Zhang X."/>
            <person name="Suruliraj S."/>
            <person name="Warren W."/>
            <person name="Chinwalla A."/>
            <person name="Mardis E.R."/>
            <person name="Wilson R.K."/>
        </authorList>
    </citation>
    <scope>NUCLEOTIDE SEQUENCE [LARGE SCALE GENOMIC DNA]</scope>
    <source>
        <strain evidence="16 17">F0439</strain>
    </source>
</reference>
<evidence type="ECO:0000313" key="16">
    <source>
        <dbReference type="EMBL" id="EHM01229.1"/>
    </source>
</evidence>
<organism evidence="16 17">
    <name type="scientific">Lentilactobacillus parafarraginis F0439</name>
    <dbReference type="NCBI Taxonomy" id="797515"/>
    <lineage>
        <taxon>Bacteria</taxon>
        <taxon>Bacillati</taxon>
        <taxon>Bacillota</taxon>
        <taxon>Bacilli</taxon>
        <taxon>Lactobacillales</taxon>
        <taxon>Lactobacillaceae</taxon>
        <taxon>Lentilactobacillus</taxon>
    </lineage>
</organism>
<keyword evidence="8" id="KW-0645">Protease</keyword>
<dbReference type="AlphaFoldDB" id="G9ZK82"/>
<feature type="domain" description="X-Prolyl dipeptidyl aminopeptidase PepX N-terminal" evidence="15">
    <location>
        <begin position="32"/>
        <end position="189"/>
    </location>
</feature>
<dbReference type="Pfam" id="PF09168">
    <property type="entry name" value="PepX_N"/>
    <property type="match status" value="1"/>
</dbReference>
<evidence type="ECO:0000259" key="15">
    <source>
        <dbReference type="SMART" id="SM00940"/>
    </source>
</evidence>
<evidence type="ECO:0000256" key="2">
    <source>
        <dbReference type="ARBA" id="ARBA00003997"/>
    </source>
</evidence>
<evidence type="ECO:0000256" key="6">
    <source>
        <dbReference type="ARBA" id="ARBA00014682"/>
    </source>
</evidence>
<keyword evidence="17" id="KW-1185">Reference proteome</keyword>
<dbReference type="GO" id="GO:0008236">
    <property type="term" value="F:serine-type peptidase activity"/>
    <property type="evidence" value="ECO:0007669"/>
    <property type="project" value="UniProtKB-KW"/>
</dbReference>
<dbReference type="InterPro" id="IPR029058">
    <property type="entry name" value="AB_hydrolase_fold"/>
</dbReference>
<comment type="function">
    <text evidence="2">Removes N-terminal dipeptides sequentially from polypeptides having unsubstituted N-termini provided that the penultimate residue is proline.</text>
</comment>
<dbReference type="Gene3D" id="3.40.50.1820">
    <property type="entry name" value="alpha/beta hydrolase"/>
    <property type="match status" value="1"/>
</dbReference>
<evidence type="ECO:0000256" key="10">
    <source>
        <dbReference type="ARBA" id="ARBA00022825"/>
    </source>
</evidence>
<evidence type="ECO:0000313" key="17">
    <source>
        <dbReference type="Proteomes" id="UP000004625"/>
    </source>
</evidence>
<dbReference type="GO" id="GO:0006508">
    <property type="term" value="P:proteolysis"/>
    <property type="evidence" value="ECO:0007669"/>
    <property type="project" value="UniProtKB-KW"/>
</dbReference>
<feature type="region of interest" description="Disordered" evidence="13">
    <location>
        <begin position="282"/>
        <end position="311"/>
    </location>
</feature>
<name>G9ZK82_9LACO</name>
<comment type="catalytic activity">
    <reaction evidence="1">
        <text>Hydrolyzes Xaa-Pro-|- bonds to release unblocked, N-terminal dipeptides from substrates including Ala-Pro-|-p-nitroanilide and (sequentially) Tyr-Pro-|-Phe-Pro-|-Gly-Pro-|-Ile.</text>
        <dbReference type="EC" id="3.4.14.11"/>
    </reaction>
</comment>
<evidence type="ECO:0000256" key="3">
    <source>
        <dbReference type="ARBA" id="ARBA00010819"/>
    </source>
</evidence>
<dbReference type="Pfam" id="PF02129">
    <property type="entry name" value="Peptidase_S15"/>
    <property type="match status" value="1"/>
</dbReference>
<dbReference type="HOGENOM" id="CLU_011800_0_0_9"/>
<evidence type="ECO:0000256" key="12">
    <source>
        <dbReference type="ARBA" id="ARBA00031951"/>
    </source>
</evidence>
<dbReference type="Pfam" id="PF08530">
    <property type="entry name" value="PepX_C"/>
    <property type="match status" value="1"/>
</dbReference>
<evidence type="ECO:0000256" key="9">
    <source>
        <dbReference type="ARBA" id="ARBA00022801"/>
    </source>
</evidence>
<evidence type="ECO:0000256" key="4">
    <source>
        <dbReference type="ARBA" id="ARBA00011738"/>
    </source>
</evidence>
<dbReference type="GO" id="GO:0004177">
    <property type="term" value="F:aminopeptidase activity"/>
    <property type="evidence" value="ECO:0007669"/>
    <property type="project" value="UniProtKB-KW"/>
</dbReference>
<dbReference type="STRING" id="797515.HMPREF9103_00130"/>
<dbReference type="PATRIC" id="fig|797515.3.peg.114"/>
<evidence type="ECO:0000256" key="5">
    <source>
        <dbReference type="ARBA" id="ARBA00012463"/>
    </source>
</evidence>
<dbReference type="InterPro" id="IPR008252">
    <property type="entry name" value="Pept_S15_Xpro"/>
</dbReference>
<keyword evidence="7" id="KW-0031">Aminopeptidase</keyword>
<evidence type="ECO:0000256" key="1">
    <source>
        <dbReference type="ARBA" id="ARBA00000123"/>
    </source>
</evidence>
<dbReference type="SUPFAM" id="SSF81761">
    <property type="entry name" value="X-Prolyl dipeptidyl aminopeptidase PepX, N-terminal domain"/>
    <property type="match status" value="1"/>
</dbReference>